<proteinExistence type="predicted"/>
<accession>A0ABV9DD87</accession>
<reference evidence="2" key="1">
    <citation type="journal article" date="2019" name="Int. J. Syst. Evol. Microbiol.">
        <title>The Global Catalogue of Microorganisms (GCM) 10K type strain sequencing project: providing services to taxonomists for standard genome sequencing and annotation.</title>
        <authorList>
            <consortium name="The Broad Institute Genomics Platform"/>
            <consortium name="The Broad Institute Genome Sequencing Center for Infectious Disease"/>
            <person name="Wu L."/>
            <person name="Ma J."/>
        </authorList>
    </citation>
    <scope>NUCLEOTIDE SEQUENCE [LARGE SCALE GENOMIC DNA]</scope>
    <source>
        <strain evidence="2">CGMCC 4.7426</strain>
    </source>
</reference>
<evidence type="ECO:0000313" key="1">
    <source>
        <dbReference type="EMBL" id="MFC4556757.1"/>
    </source>
</evidence>
<protein>
    <submittedName>
        <fullName evidence="1">Uncharacterized protein</fullName>
    </submittedName>
</protein>
<dbReference type="Proteomes" id="UP001595989">
    <property type="component" value="Unassembled WGS sequence"/>
</dbReference>
<organism evidence="1 2">
    <name type="scientific">Virgibacillus kekensis</name>
    <dbReference type="NCBI Taxonomy" id="202261"/>
    <lineage>
        <taxon>Bacteria</taxon>
        <taxon>Bacillati</taxon>
        <taxon>Bacillota</taxon>
        <taxon>Bacilli</taxon>
        <taxon>Bacillales</taxon>
        <taxon>Bacillaceae</taxon>
        <taxon>Virgibacillus</taxon>
    </lineage>
</organism>
<sequence length="157" mass="18745">MNLVEVFEKQVIETNQQKMNDALYNLKHNNSVQRNFRELADNNIMLERITLIIKESSLMDEDRKHWLTKRDELNKRRERAHLELLQMGFEESWIKTLVESEMKTLKSITDKARNAAYNNYFGTTSIDEIDIFDERWVQVEEYMKNVKANFIEGIDPA</sequence>
<name>A0ABV9DD87_9BACI</name>
<evidence type="ECO:0000313" key="2">
    <source>
        <dbReference type="Proteomes" id="UP001595989"/>
    </source>
</evidence>
<comment type="caution">
    <text evidence="1">The sequence shown here is derived from an EMBL/GenBank/DDBJ whole genome shotgun (WGS) entry which is preliminary data.</text>
</comment>
<gene>
    <name evidence="1" type="ORF">ACFO3D_00875</name>
</gene>
<dbReference type="RefSeq" id="WP_390292686.1">
    <property type="nucleotide sequence ID" value="NZ_JBHSFU010000002.1"/>
</dbReference>
<dbReference type="EMBL" id="JBHSFU010000002">
    <property type="protein sequence ID" value="MFC4556757.1"/>
    <property type="molecule type" value="Genomic_DNA"/>
</dbReference>
<keyword evidence="2" id="KW-1185">Reference proteome</keyword>